<dbReference type="RefSeq" id="WP_166661174.1">
    <property type="nucleotide sequence ID" value="NZ_BOMD01000106.1"/>
</dbReference>
<proteinExistence type="predicted"/>
<dbReference type="Proteomes" id="UP000294901">
    <property type="component" value="Unassembled WGS sequence"/>
</dbReference>
<protein>
    <submittedName>
        <fullName evidence="2">Uncharacterized protein</fullName>
    </submittedName>
</protein>
<evidence type="ECO:0000313" key="3">
    <source>
        <dbReference type="Proteomes" id="UP000294901"/>
    </source>
</evidence>
<keyword evidence="1" id="KW-1133">Transmembrane helix</keyword>
<accession>A0A4R6JS47</accession>
<reference evidence="2 3" key="1">
    <citation type="submission" date="2019-03" db="EMBL/GenBank/DDBJ databases">
        <title>Sequencing the genomes of 1000 actinobacteria strains.</title>
        <authorList>
            <person name="Klenk H.-P."/>
        </authorList>
    </citation>
    <scope>NUCLEOTIDE SEQUENCE [LARGE SCALE GENOMIC DNA]</scope>
    <source>
        <strain evidence="2 3">DSM 43805</strain>
    </source>
</reference>
<sequence>MGAIKPWHLLILFSCFIAVAGIVAAVVFAWTQSRRKQGDDKNPPTL</sequence>
<gene>
    <name evidence="2" type="ORF">C8E87_3097</name>
</gene>
<keyword evidence="1" id="KW-0812">Transmembrane</keyword>
<feature type="transmembrane region" description="Helical" evidence="1">
    <location>
        <begin position="6"/>
        <end position="31"/>
    </location>
</feature>
<keyword evidence="3" id="KW-1185">Reference proteome</keyword>
<organism evidence="2 3">
    <name type="scientific">Paractinoplanes brasiliensis</name>
    <dbReference type="NCBI Taxonomy" id="52695"/>
    <lineage>
        <taxon>Bacteria</taxon>
        <taxon>Bacillati</taxon>
        <taxon>Actinomycetota</taxon>
        <taxon>Actinomycetes</taxon>
        <taxon>Micromonosporales</taxon>
        <taxon>Micromonosporaceae</taxon>
        <taxon>Paractinoplanes</taxon>
    </lineage>
</organism>
<evidence type="ECO:0000256" key="1">
    <source>
        <dbReference type="SAM" id="Phobius"/>
    </source>
</evidence>
<comment type="caution">
    <text evidence="2">The sequence shown here is derived from an EMBL/GenBank/DDBJ whole genome shotgun (WGS) entry which is preliminary data.</text>
</comment>
<dbReference type="AlphaFoldDB" id="A0A4R6JS47"/>
<dbReference type="EMBL" id="SNWR01000001">
    <property type="protein sequence ID" value="TDO39410.1"/>
    <property type="molecule type" value="Genomic_DNA"/>
</dbReference>
<evidence type="ECO:0000313" key="2">
    <source>
        <dbReference type="EMBL" id="TDO39410.1"/>
    </source>
</evidence>
<name>A0A4R6JS47_9ACTN</name>
<keyword evidence="1" id="KW-0472">Membrane</keyword>